<proteinExistence type="predicted"/>
<name>A0A1T4K617_9FIRM</name>
<feature type="compositionally biased region" description="Low complexity" evidence="1">
    <location>
        <begin position="16"/>
        <end position="30"/>
    </location>
</feature>
<dbReference type="Proteomes" id="UP000189857">
    <property type="component" value="Unassembled WGS sequence"/>
</dbReference>
<keyword evidence="2" id="KW-1133">Transmembrane helix</keyword>
<protein>
    <submittedName>
        <fullName evidence="3">Uncharacterized protein</fullName>
    </submittedName>
</protein>
<evidence type="ECO:0000256" key="2">
    <source>
        <dbReference type="SAM" id="Phobius"/>
    </source>
</evidence>
<accession>A0A1T4K617</accession>
<feature type="transmembrane region" description="Helical" evidence="2">
    <location>
        <begin position="50"/>
        <end position="72"/>
    </location>
</feature>
<evidence type="ECO:0000313" key="4">
    <source>
        <dbReference type="Proteomes" id="UP000189857"/>
    </source>
</evidence>
<gene>
    <name evidence="3" type="ORF">SAMN02745110_00188</name>
</gene>
<feature type="transmembrane region" description="Helical" evidence="2">
    <location>
        <begin position="207"/>
        <end position="227"/>
    </location>
</feature>
<feature type="region of interest" description="Disordered" evidence="1">
    <location>
        <begin position="1"/>
        <end position="46"/>
    </location>
</feature>
<evidence type="ECO:0000256" key="1">
    <source>
        <dbReference type="SAM" id="MobiDB-lite"/>
    </source>
</evidence>
<sequence>MDYNMNQGSDPMNQESNPMNQSMNPMNQGMYNAPAQQVNSPSPKKKNNKAASIIAGILIGALAIFILASAIIDLTKMGKAKEYNPLSGATLNEGDYVEVTIHFGAKIGTNKHTINFIPIGTEHYYGAICDDRATLLLIRESKSFDENFDEDSLSEKDVIVKGKVRKLDSKLQDELSSELAQLSASGLNIPTSRSSYIFIDGMTKTSAILKLICFGAYIVGALLLIIVSKKSGVNKKNQALGVVAGILLIGATIVLLHTTIYM</sequence>
<organism evidence="3 4">
    <name type="scientific">Eubacterium ruminantium</name>
    <dbReference type="NCBI Taxonomy" id="42322"/>
    <lineage>
        <taxon>Bacteria</taxon>
        <taxon>Bacillati</taxon>
        <taxon>Bacillota</taxon>
        <taxon>Clostridia</taxon>
        <taxon>Eubacteriales</taxon>
        <taxon>Eubacteriaceae</taxon>
        <taxon>Eubacterium</taxon>
    </lineage>
</organism>
<evidence type="ECO:0000313" key="3">
    <source>
        <dbReference type="EMBL" id="SJZ37851.1"/>
    </source>
</evidence>
<dbReference type="AlphaFoldDB" id="A0A1T4K617"/>
<feature type="compositionally biased region" description="Polar residues" evidence="1">
    <location>
        <begin position="1"/>
        <end position="15"/>
    </location>
</feature>
<dbReference type="EMBL" id="FUXA01000003">
    <property type="protein sequence ID" value="SJZ37851.1"/>
    <property type="molecule type" value="Genomic_DNA"/>
</dbReference>
<feature type="transmembrane region" description="Helical" evidence="2">
    <location>
        <begin position="239"/>
        <end position="261"/>
    </location>
</feature>
<keyword evidence="2" id="KW-0472">Membrane</keyword>
<dbReference type="RefSeq" id="WP_078785868.1">
    <property type="nucleotide sequence ID" value="NZ_FMTO01000002.1"/>
</dbReference>
<keyword evidence="2" id="KW-0812">Transmembrane</keyword>
<reference evidence="3 4" key="1">
    <citation type="submission" date="2017-02" db="EMBL/GenBank/DDBJ databases">
        <authorList>
            <person name="Peterson S.W."/>
        </authorList>
    </citation>
    <scope>NUCLEOTIDE SEQUENCE [LARGE SCALE GENOMIC DNA]</scope>
    <source>
        <strain evidence="3 4">ATCC 17233</strain>
    </source>
</reference>
<keyword evidence="4" id="KW-1185">Reference proteome</keyword>